<dbReference type="Gene3D" id="3.20.20.120">
    <property type="entry name" value="Enolase-like C-terminal domain"/>
    <property type="match status" value="1"/>
</dbReference>
<dbReference type="InterPro" id="IPR036849">
    <property type="entry name" value="Enolase-like_C_sf"/>
</dbReference>
<organism evidence="1 3">
    <name type="scientific">Haladaptatus paucihalophilus DX253</name>
    <dbReference type="NCBI Taxonomy" id="797209"/>
    <lineage>
        <taxon>Archaea</taxon>
        <taxon>Methanobacteriati</taxon>
        <taxon>Methanobacteriota</taxon>
        <taxon>Stenosarchaea group</taxon>
        <taxon>Halobacteria</taxon>
        <taxon>Halobacteriales</taxon>
        <taxon>Haladaptataceae</taxon>
        <taxon>Haladaptatus</taxon>
    </lineage>
</organism>
<gene>
    <name evidence="2" type="ORF">SAMN05444342_3288</name>
    <name evidence="1" type="ORF">ZOD2009_03872</name>
</gene>
<evidence type="ECO:0000313" key="2">
    <source>
        <dbReference type="EMBL" id="SHL21290.1"/>
    </source>
</evidence>
<protein>
    <recommendedName>
        <fullName evidence="5">L-alanine-DL-glutamate epimerase</fullName>
    </recommendedName>
</protein>
<dbReference type="RefSeq" id="WP_007977205.1">
    <property type="nucleotide sequence ID" value="NZ_AEMG01000003.1"/>
</dbReference>
<reference evidence="4" key="2">
    <citation type="submission" date="2016-11" db="EMBL/GenBank/DDBJ databases">
        <authorList>
            <person name="Varghese N."/>
            <person name="Submissions S."/>
        </authorList>
    </citation>
    <scope>NUCLEOTIDE SEQUENCE [LARGE SCALE GENOMIC DNA]</scope>
    <source>
        <strain evidence="4">DX253</strain>
    </source>
</reference>
<evidence type="ECO:0008006" key="5">
    <source>
        <dbReference type="Google" id="ProtNLM"/>
    </source>
</evidence>
<evidence type="ECO:0000313" key="1">
    <source>
        <dbReference type="EMBL" id="EFW93519.1"/>
    </source>
</evidence>
<dbReference type="Proteomes" id="UP000003751">
    <property type="component" value="Unassembled WGS sequence"/>
</dbReference>
<dbReference type="Proteomes" id="UP000184203">
    <property type="component" value="Unassembled WGS sequence"/>
</dbReference>
<reference evidence="2" key="3">
    <citation type="submission" date="2016-11" db="EMBL/GenBank/DDBJ databases">
        <authorList>
            <person name="Jaros S."/>
            <person name="Januszkiewicz K."/>
            <person name="Wedrychowicz H."/>
        </authorList>
    </citation>
    <scope>NUCLEOTIDE SEQUENCE [LARGE SCALE GENOMIC DNA]</scope>
    <source>
        <strain evidence="2">DX253</strain>
    </source>
</reference>
<dbReference type="OrthoDB" id="155947at2157"/>
<dbReference type="Gene3D" id="3.30.390.10">
    <property type="entry name" value="Enolase-like, N-terminal domain"/>
    <property type="match status" value="1"/>
</dbReference>
<dbReference type="SUPFAM" id="SSF51604">
    <property type="entry name" value="Enolase C-terminal domain-like"/>
    <property type="match status" value="1"/>
</dbReference>
<proteinExistence type="predicted"/>
<dbReference type="PATRIC" id="fig|797209.4.peg.762"/>
<dbReference type="EMBL" id="FRAN01000005">
    <property type="protein sequence ID" value="SHL21290.1"/>
    <property type="molecule type" value="Genomic_DNA"/>
</dbReference>
<accession>E7QPR6</accession>
<name>E7QPR6_HALPU</name>
<reference evidence="1 3" key="1">
    <citation type="journal article" date="2014" name="ISME J.">
        <title>Trehalose/2-sulfotrehalose biosynthesis and glycine-betaine uptake are widely spread mechanisms for osmoadaptation in the Halobacteriales.</title>
        <authorList>
            <person name="Youssef N.H."/>
            <person name="Savage-Ashlock K.N."/>
            <person name="McCully A.L."/>
            <person name="Luedtke B."/>
            <person name="Shaw E.I."/>
            <person name="Hoff W.D."/>
            <person name="Elshahed M.S."/>
        </authorList>
    </citation>
    <scope>NUCLEOTIDE SEQUENCE [LARGE SCALE GENOMIC DNA]</scope>
    <source>
        <strain evidence="1 3">DX253</strain>
    </source>
</reference>
<dbReference type="EMBL" id="AEMG01000003">
    <property type="protein sequence ID" value="EFW93519.1"/>
    <property type="molecule type" value="Genomic_DNA"/>
</dbReference>
<dbReference type="InterPro" id="IPR029017">
    <property type="entry name" value="Enolase-like_N"/>
</dbReference>
<evidence type="ECO:0000313" key="3">
    <source>
        <dbReference type="Proteomes" id="UP000003751"/>
    </source>
</evidence>
<sequence length="346" mass="38475">MTLYESVADLPLEIESCSFEPHERETSSDFTRVTTEISLRGGGEVGKGEDVTYDAEDQHGLAELEFGLTGTYTLDSFSEALSDLDLFPVGPSREDFRHYRQWAFESAALDLALRQAGTDLAAVLDRTPEPVRFVVSTRLGDPPSADRVREWLDINPELGFKLDATPEWDDELVSELAETERVRIVDMKAEYGEAEVGQSPNPELYRRVADAMPEVVIEDPAYTDETATVLDSVRERVSWDAPITGVESVESRPFEPEWLNIKPSRFGTVESLFDALEYCAEHGIRLYGGGQFELGVGRGQIQLLASLFYPDGPNDVAPRSYNDPEPTAGLQSSPLPALTVEGFRWE</sequence>
<dbReference type="STRING" id="797209.GCA_000376445_03695"/>
<keyword evidence="4" id="KW-1185">Reference proteome</keyword>
<dbReference type="eggNOG" id="arCOG06337">
    <property type="taxonomic scope" value="Archaea"/>
</dbReference>
<evidence type="ECO:0000313" key="4">
    <source>
        <dbReference type="Proteomes" id="UP000184203"/>
    </source>
</evidence>
<dbReference type="AlphaFoldDB" id="E7QPR6"/>